<sequence length="206" mass="22181">MTGDAMAITLFHAPNTRSSTVLALLEELGAPFALRLLDLQAGEGRSPEFLAVNPLGKVPTLLDGDTPVTEQVAICLHLADRFPQAGLAPAPDDPLRGRYLRWLVFYAASFEPAVIDRATQRDPAPQRMSPYGTYDAVMDAVAGMLTPGPYVLGERYSAADVVWGSALAWTLRFGIVPALPIFQDYAGRITARPAFQRARARDAAAG</sequence>
<dbReference type="SFLD" id="SFLDS00019">
    <property type="entry name" value="Glutathione_Transferase_(cytos"/>
    <property type="match status" value="1"/>
</dbReference>
<evidence type="ECO:0000259" key="1">
    <source>
        <dbReference type="PROSITE" id="PS50404"/>
    </source>
</evidence>
<name>A0ABS1CV24_9PROT</name>
<evidence type="ECO:0000313" key="2">
    <source>
        <dbReference type="EMBL" id="MBK1658255.1"/>
    </source>
</evidence>
<dbReference type="InterPro" id="IPR004045">
    <property type="entry name" value="Glutathione_S-Trfase_N"/>
</dbReference>
<gene>
    <name evidence="2" type="ORF">CKO45_08435</name>
</gene>
<dbReference type="SUPFAM" id="SSF52833">
    <property type="entry name" value="Thioredoxin-like"/>
    <property type="match status" value="1"/>
</dbReference>
<protein>
    <submittedName>
        <fullName evidence="2">Glutathione S-transferase</fullName>
    </submittedName>
</protein>
<dbReference type="PROSITE" id="PS50404">
    <property type="entry name" value="GST_NTER"/>
    <property type="match status" value="1"/>
</dbReference>
<dbReference type="Gene3D" id="1.20.1050.10">
    <property type="match status" value="1"/>
</dbReference>
<dbReference type="Pfam" id="PF02798">
    <property type="entry name" value="GST_N"/>
    <property type="match status" value="1"/>
</dbReference>
<reference evidence="2 3" key="1">
    <citation type="journal article" date="2020" name="Microorganisms">
        <title>Osmotic Adaptation and Compatible Solute Biosynthesis of Phototrophic Bacteria as Revealed from Genome Analyses.</title>
        <authorList>
            <person name="Imhoff J.F."/>
            <person name="Rahn T."/>
            <person name="Kunzel S."/>
            <person name="Keller A."/>
            <person name="Neulinger S.C."/>
        </authorList>
    </citation>
    <scope>NUCLEOTIDE SEQUENCE [LARGE SCALE GENOMIC DNA]</scope>
    <source>
        <strain evidence="2 3">DSM 15382</strain>
    </source>
</reference>
<dbReference type="SFLD" id="SFLDG01150">
    <property type="entry name" value="Main.1:_Beta-like"/>
    <property type="match status" value="1"/>
</dbReference>
<dbReference type="SUPFAM" id="SSF47616">
    <property type="entry name" value="GST C-terminal domain-like"/>
    <property type="match status" value="1"/>
</dbReference>
<dbReference type="InterPro" id="IPR036249">
    <property type="entry name" value="Thioredoxin-like_sf"/>
</dbReference>
<comment type="caution">
    <text evidence="2">The sequence shown here is derived from an EMBL/GenBank/DDBJ whole genome shotgun (WGS) entry which is preliminary data.</text>
</comment>
<dbReference type="InterPro" id="IPR036282">
    <property type="entry name" value="Glutathione-S-Trfase_C_sf"/>
</dbReference>
<dbReference type="InterPro" id="IPR040079">
    <property type="entry name" value="Glutathione_S-Trfase"/>
</dbReference>
<proteinExistence type="predicted"/>
<dbReference type="PANTHER" id="PTHR44051:SF21">
    <property type="entry name" value="GLUTATHIONE S-TRANSFERASE FAMILY PROTEIN"/>
    <property type="match status" value="1"/>
</dbReference>
<organism evidence="2 3">
    <name type="scientific">Paracraurococcus ruber</name>
    <dbReference type="NCBI Taxonomy" id="77675"/>
    <lineage>
        <taxon>Bacteria</taxon>
        <taxon>Pseudomonadati</taxon>
        <taxon>Pseudomonadota</taxon>
        <taxon>Alphaproteobacteria</taxon>
        <taxon>Acetobacterales</taxon>
        <taxon>Roseomonadaceae</taxon>
        <taxon>Paracraurococcus</taxon>
    </lineage>
</organism>
<dbReference type="Gene3D" id="3.40.30.10">
    <property type="entry name" value="Glutaredoxin"/>
    <property type="match status" value="1"/>
</dbReference>
<dbReference type="Proteomes" id="UP000697995">
    <property type="component" value="Unassembled WGS sequence"/>
</dbReference>
<keyword evidence="3" id="KW-1185">Reference proteome</keyword>
<evidence type="ECO:0000313" key="3">
    <source>
        <dbReference type="Proteomes" id="UP000697995"/>
    </source>
</evidence>
<accession>A0ABS1CV24</accession>
<dbReference type="CDD" id="cd03046">
    <property type="entry name" value="GST_N_GTT1_like"/>
    <property type="match status" value="1"/>
</dbReference>
<dbReference type="EMBL" id="NRSG01000044">
    <property type="protein sequence ID" value="MBK1658255.1"/>
    <property type="molecule type" value="Genomic_DNA"/>
</dbReference>
<dbReference type="CDD" id="cd03207">
    <property type="entry name" value="GST_C_8"/>
    <property type="match status" value="1"/>
</dbReference>
<dbReference type="SFLD" id="SFLDG00358">
    <property type="entry name" value="Main_(cytGST)"/>
    <property type="match status" value="1"/>
</dbReference>
<dbReference type="PANTHER" id="PTHR44051">
    <property type="entry name" value="GLUTATHIONE S-TRANSFERASE-RELATED"/>
    <property type="match status" value="1"/>
</dbReference>
<feature type="domain" description="GST N-terminal" evidence="1">
    <location>
        <begin position="5"/>
        <end position="86"/>
    </location>
</feature>